<feature type="region of interest" description="Disordered" evidence="1">
    <location>
        <begin position="31"/>
        <end position="55"/>
    </location>
</feature>
<dbReference type="AlphaFoldDB" id="A0A0A8YE29"/>
<reference evidence="2" key="2">
    <citation type="journal article" date="2015" name="Data Brief">
        <title>Shoot transcriptome of the giant reed, Arundo donax.</title>
        <authorList>
            <person name="Barrero R.A."/>
            <person name="Guerrero F.D."/>
            <person name="Moolhuijzen P."/>
            <person name="Goolsby J.A."/>
            <person name="Tidwell J."/>
            <person name="Bellgard S.E."/>
            <person name="Bellgard M.I."/>
        </authorList>
    </citation>
    <scope>NUCLEOTIDE SEQUENCE</scope>
    <source>
        <tissue evidence="2">Shoot tissue taken approximately 20 cm above the soil surface</tissue>
    </source>
</reference>
<reference evidence="2" key="1">
    <citation type="submission" date="2014-09" db="EMBL/GenBank/DDBJ databases">
        <authorList>
            <person name="Magalhaes I.L.F."/>
            <person name="Oliveira U."/>
            <person name="Santos F.R."/>
            <person name="Vidigal T.H.D.A."/>
            <person name="Brescovit A.D."/>
            <person name="Santos A.J."/>
        </authorList>
    </citation>
    <scope>NUCLEOTIDE SEQUENCE</scope>
    <source>
        <tissue evidence="2">Shoot tissue taken approximately 20 cm above the soil surface</tissue>
    </source>
</reference>
<evidence type="ECO:0000256" key="1">
    <source>
        <dbReference type="SAM" id="MobiDB-lite"/>
    </source>
</evidence>
<dbReference type="EMBL" id="GBRH01273594">
    <property type="protein sequence ID" value="JAD24301.1"/>
    <property type="molecule type" value="Transcribed_RNA"/>
</dbReference>
<proteinExistence type="predicted"/>
<name>A0A0A8YE29_ARUDO</name>
<organism evidence="2">
    <name type="scientific">Arundo donax</name>
    <name type="common">Giant reed</name>
    <name type="synonym">Donax arundinaceus</name>
    <dbReference type="NCBI Taxonomy" id="35708"/>
    <lineage>
        <taxon>Eukaryota</taxon>
        <taxon>Viridiplantae</taxon>
        <taxon>Streptophyta</taxon>
        <taxon>Embryophyta</taxon>
        <taxon>Tracheophyta</taxon>
        <taxon>Spermatophyta</taxon>
        <taxon>Magnoliopsida</taxon>
        <taxon>Liliopsida</taxon>
        <taxon>Poales</taxon>
        <taxon>Poaceae</taxon>
        <taxon>PACMAD clade</taxon>
        <taxon>Arundinoideae</taxon>
        <taxon>Arundineae</taxon>
        <taxon>Arundo</taxon>
    </lineage>
</organism>
<protein>
    <submittedName>
        <fullName evidence="2">Uncharacterized protein</fullName>
    </submittedName>
</protein>
<sequence length="55" mass="5269">MTSWISHRMAPSCRAEVAAAAGAPLLPAPVSASAAASSSGRGGDASSFHDGDGVA</sequence>
<accession>A0A0A8YE29</accession>
<evidence type="ECO:0000313" key="2">
    <source>
        <dbReference type="EMBL" id="JAD24301.1"/>
    </source>
</evidence>